<dbReference type="AlphaFoldDB" id="A0A9J7IUE7"/>
<keyword evidence="3" id="KW-1185">Reference proteome</keyword>
<evidence type="ECO:0000313" key="4">
    <source>
        <dbReference type="RefSeq" id="XP_022826154.1"/>
    </source>
</evidence>
<dbReference type="GO" id="GO:0005739">
    <property type="term" value="C:mitochondrion"/>
    <property type="evidence" value="ECO:0007669"/>
    <property type="project" value="TreeGrafter"/>
</dbReference>
<reference evidence="4" key="1">
    <citation type="submission" date="2025-08" db="UniProtKB">
        <authorList>
            <consortium name="RefSeq"/>
        </authorList>
    </citation>
    <scope>IDENTIFICATION</scope>
    <source>
        <strain evidence="4">Ishihara</strain>
        <tissue evidence="4">Whole body</tissue>
    </source>
</reference>
<dbReference type="PANTHER" id="PTHR12286:SF5">
    <property type="entry name" value="SACCHAROPINE DEHYDROGENASE-LIKE OXIDOREDUCTASE"/>
    <property type="match status" value="1"/>
</dbReference>
<dbReference type="Proteomes" id="UP000301870">
    <property type="component" value="Chromosome 22"/>
</dbReference>
<dbReference type="FunFam" id="3.40.50.720:FF:000178">
    <property type="entry name" value="Saccharopine dehydrogenase-like oxidoreductase"/>
    <property type="match status" value="1"/>
</dbReference>
<dbReference type="GO" id="GO:0005811">
    <property type="term" value="C:lipid droplet"/>
    <property type="evidence" value="ECO:0007669"/>
    <property type="project" value="TreeGrafter"/>
</dbReference>
<dbReference type="GeneID" id="111356128"/>
<dbReference type="GO" id="GO:0009247">
    <property type="term" value="P:glycolipid biosynthetic process"/>
    <property type="evidence" value="ECO:0007669"/>
    <property type="project" value="TreeGrafter"/>
</dbReference>
<dbReference type="Gene3D" id="3.40.50.720">
    <property type="entry name" value="NAD(P)-binding Rossmann-like Domain"/>
    <property type="match status" value="1"/>
</dbReference>
<accession>A0A9J7IUE7</accession>
<comment type="similarity">
    <text evidence="1">Belongs to the saccharopine dehydrogenase family.</text>
</comment>
<dbReference type="InterPro" id="IPR005097">
    <property type="entry name" value="Sacchrp_dh_NADP-bd"/>
</dbReference>
<name>A0A9J7IUE7_SPOLT</name>
<evidence type="ECO:0000256" key="1">
    <source>
        <dbReference type="ARBA" id="ARBA00038048"/>
    </source>
</evidence>
<dbReference type="SUPFAM" id="SSF51735">
    <property type="entry name" value="NAD(P)-binding Rossmann-fold domains"/>
    <property type="match status" value="1"/>
</dbReference>
<dbReference type="GO" id="GO:0005886">
    <property type="term" value="C:plasma membrane"/>
    <property type="evidence" value="ECO:0007669"/>
    <property type="project" value="TreeGrafter"/>
</dbReference>
<dbReference type="Pfam" id="PF03435">
    <property type="entry name" value="Sacchrp_dh_NADP"/>
    <property type="match status" value="1"/>
</dbReference>
<dbReference type="PANTHER" id="PTHR12286">
    <property type="entry name" value="SACCHAROPINE DEHYDROGENASE-LIKE OXIDOREDUCTASE"/>
    <property type="match status" value="1"/>
</dbReference>
<proteinExistence type="inferred from homology"/>
<evidence type="ECO:0000313" key="3">
    <source>
        <dbReference type="Proteomes" id="UP000301870"/>
    </source>
</evidence>
<dbReference type="InterPro" id="IPR036291">
    <property type="entry name" value="NAD(P)-bd_dom_sf"/>
</dbReference>
<evidence type="ECO:0000259" key="2">
    <source>
        <dbReference type="Pfam" id="PF03435"/>
    </source>
</evidence>
<organism evidence="3 4">
    <name type="scientific">Spodoptera litura</name>
    <name type="common">Asian cotton leafworm</name>
    <dbReference type="NCBI Taxonomy" id="69820"/>
    <lineage>
        <taxon>Eukaryota</taxon>
        <taxon>Metazoa</taxon>
        <taxon>Ecdysozoa</taxon>
        <taxon>Arthropoda</taxon>
        <taxon>Hexapoda</taxon>
        <taxon>Insecta</taxon>
        <taxon>Pterygota</taxon>
        <taxon>Neoptera</taxon>
        <taxon>Endopterygota</taxon>
        <taxon>Lepidoptera</taxon>
        <taxon>Glossata</taxon>
        <taxon>Ditrysia</taxon>
        <taxon>Noctuoidea</taxon>
        <taxon>Noctuidae</taxon>
        <taxon>Amphipyrinae</taxon>
        <taxon>Spodoptera</taxon>
    </lineage>
</organism>
<protein>
    <submittedName>
        <fullName evidence="4">Saccharopine dehydrogenase-like oxidoreductase</fullName>
    </submittedName>
</protein>
<dbReference type="RefSeq" id="XP_022826154.1">
    <property type="nucleotide sequence ID" value="XM_022970386.1"/>
</dbReference>
<dbReference type="OrthoDB" id="10268090at2759"/>
<feature type="domain" description="Saccharopine dehydrogenase NADP binding" evidence="2">
    <location>
        <begin position="6"/>
        <end position="140"/>
    </location>
</feature>
<sequence length="421" mass="46643">MSRLDVVIFGATGLAGKQVVVYMTRLSKKYDFGPWGVAGRSQAKLSALMAEISRETGEDLSSIKLIVADVGDDKSLREMCAQTNVLINCCGPYRLYGEPVVKAAIESKTNYVDITGEPQFMDLMQIRYDEKAREAGVFVISACGFDSIPSDMGVTFLKQNFKGTLNSIDSYLSFYLPPELDAEAKEHGVIGTGTWESFVYGAAFVNEMPRLRKALFPEPAPQMKPVVKQKSMTKKDNQWYFEFPGADESVVYRTQQFLYQNEQQRPVQFNAYFKTGSLWRSMGIAMRALTLLVMSKSECTRKYLLNNPKYWSGGYVTKEGPTANVTNNSNFTFEMVGNGWPEGADVEKTLPTKTVVAKITGKNPAYGATVAAVLASAHCVLRERHLLPAPGGVMSPGSAFKNTTLIQKLNDNDLKFEIISK</sequence>
<dbReference type="KEGG" id="sliu:111356128"/>
<gene>
    <name evidence="4" type="primary">LOC111356128</name>
</gene>
<dbReference type="InterPro" id="IPR051276">
    <property type="entry name" value="Saccharopine_DH-like_oxidrdct"/>
</dbReference>